<protein>
    <recommendedName>
        <fullName evidence="1">TrwC relaxase domain-containing protein</fullName>
    </recommendedName>
</protein>
<gene>
    <name evidence="2" type="ORF">DBZ45_08940</name>
</gene>
<name>A0A328HGE6_ARTGO</name>
<dbReference type="AlphaFoldDB" id="A0A328HGE6"/>
<evidence type="ECO:0000259" key="1">
    <source>
        <dbReference type="Pfam" id="PF08751"/>
    </source>
</evidence>
<proteinExistence type="predicted"/>
<dbReference type="InterPro" id="IPR014862">
    <property type="entry name" value="TrwC"/>
</dbReference>
<dbReference type="Pfam" id="PF13604">
    <property type="entry name" value="AAA_30"/>
    <property type="match status" value="1"/>
</dbReference>
<dbReference type="OrthoDB" id="4524286at2"/>
<sequence>MTMSIARLSAQSGLKYLFKTIMMDDARVAPTDATTYYMKSGTPLGRWIGSGLPGITREAGDIVTDTDAKAVFDQAAHPDNGTPLGRPHGQPTLVQKSGGRTETRLAVVGFDLTFSVPKSVSVLWALSPRSIQDQILQTHHQAVSATLQWLEESVIHTRAGRNGVAHIGTRGAIAAAFDHWESRAGDPQLHTHMVIANRIQRITDGAWVTLDSRTLYKTAVAASERYNGLLFDALSRNLGTETDFRKPAATTHNPSPQLAGVDDALIREFSNRSRLIDLETDRLVAEWTAGHGTPPSATTIIKLRQQATLSTRTAKSETVAPLHELSAQWQKRATNKGFSPSHVLAATVRRSQRTPFRSRDFAPSWNDAVGSLARERVAMKRATWNRWNLIAEAERVCAEIRCKTAEDRNAMIDAVARAAENQSVALNERRYTVPVDAHSDLHFAGHSVFEFQGSRLFTDAGTLAAEDAVMDARNDDGGPVVGAEVTMESLSLYKHHGRLELHSDQRAAAATVLLSGNQLDAIVGPAGTGKTTTLGAVKAAWEAGFGTGTVVGLAPAAASAEVLGRELAMTTENVAKWLYESAGQGAGNRAAQLFDAEQRLTLHQGDRNPHTVRLAQKAAWLAAEQDRWRFHRNQLVVVDEASMVSTLQLAALVQQARDAGAKVLLVGDPGQLDAIDAGGILGWLDRQGKTSRLTTIWRFEQVWEQGASLKLRSGDFSAVAEYNRHGRLRHGSYLDMVDQAYLNWQADIKASKSSILIAAENDTVSMLNQRAQADRVIQGDVDAEQAVPISEGSRAGRGDAVIARQNDRTIMDSNGDFIRNGTMLDVVRADRRNGSLTAVRRDTGATISLTRDYVANSVELGYATTAHRSQGLTVDTGHTVVTQGRLTRELLYVSMTRGRVGNHAYVSESDPLEDEPLDPALQATWQQILGEVLAAEGAERTAHEVRDAERTKADSLQRLSAEFDYLAQIAAAEDLSAFLETYSAGSVAELQQSPAWGATVAAWRRSVQVSRPSAQRVVKATLGTSESAKEVAAVVHSRLRRFLTEMPAVAEDPLAPVQSPRPDLTNLISQVQERMRHRMDHIIRGALTHDAVWKRNLVDSLDPDTRSDHAHDVVGRVAIFRDRWGIEDSPLPLGPVPAAYEWEQREQRAAIDQLIGRLALPLTGRPQGHGWVGEPVTQADSLINVGWQL</sequence>
<evidence type="ECO:0000313" key="3">
    <source>
        <dbReference type="Proteomes" id="UP000249166"/>
    </source>
</evidence>
<dbReference type="Gene3D" id="3.40.50.300">
    <property type="entry name" value="P-loop containing nucleotide triphosphate hydrolases"/>
    <property type="match status" value="2"/>
</dbReference>
<feature type="domain" description="TrwC relaxase" evidence="1">
    <location>
        <begin position="25"/>
        <end position="334"/>
    </location>
</feature>
<dbReference type="InterPro" id="IPR027417">
    <property type="entry name" value="P-loop_NTPase"/>
</dbReference>
<dbReference type="CDD" id="cd18809">
    <property type="entry name" value="SF1_C_RecD"/>
    <property type="match status" value="1"/>
</dbReference>
<dbReference type="Pfam" id="PF08751">
    <property type="entry name" value="TrwC"/>
    <property type="match status" value="1"/>
</dbReference>
<dbReference type="Proteomes" id="UP000249166">
    <property type="component" value="Unassembled WGS sequence"/>
</dbReference>
<dbReference type="SUPFAM" id="SSF52540">
    <property type="entry name" value="P-loop containing nucleoside triphosphate hydrolases"/>
    <property type="match status" value="2"/>
</dbReference>
<dbReference type="SUPFAM" id="SSF55464">
    <property type="entry name" value="Origin of replication-binding domain, RBD-like"/>
    <property type="match status" value="1"/>
</dbReference>
<dbReference type="RefSeq" id="WP_111903565.1">
    <property type="nucleotide sequence ID" value="NZ_QLNP01000067.1"/>
</dbReference>
<evidence type="ECO:0000313" key="2">
    <source>
        <dbReference type="EMBL" id="RAM37716.1"/>
    </source>
</evidence>
<dbReference type="NCBIfam" id="NF041492">
    <property type="entry name" value="MobF"/>
    <property type="match status" value="1"/>
</dbReference>
<dbReference type="CDD" id="cd17933">
    <property type="entry name" value="DEXSc_RecD-like"/>
    <property type="match status" value="1"/>
</dbReference>
<dbReference type="EMBL" id="QLNP01000067">
    <property type="protein sequence ID" value="RAM37716.1"/>
    <property type="molecule type" value="Genomic_DNA"/>
</dbReference>
<reference evidence="2 3" key="1">
    <citation type="submission" date="2018-04" db="EMBL/GenBank/DDBJ databases">
        <title>Bacteria isolated from cave deposits of Manipur.</title>
        <authorList>
            <person name="Sahoo D."/>
            <person name="Sarangthem I."/>
            <person name="Nandeibam J."/>
        </authorList>
    </citation>
    <scope>NUCLEOTIDE SEQUENCE [LARGE SCALE GENOMIC DNA]</scope>
    <source>
        <strain evidence="3">mrc11</strain>
    </source>
</reference>
<accession>A0A328HGE6</accession>
<comment type="caution">
    <text evidence="2">The sequence shown here is derived from an EMBL/GenBank/DDBJ whole genome shotgun (WGS) entry which is preliminary data.</text>
</comment>
<organism evidence="2 3">
    <name type="scientific">Arthrobacter globiformis</name>
    <dbReference type="NCBI Taxonomy" id="1665"/>
    <lineage>
        <taxon>Bacteria</taxon>
        <taxon>Bacillati</taxon>
        <taxon>Actinomycetota</taxon>
        <taxon>Actinomycetes</taxon>
        <taxon>Micrococcales</taxon>
        <taxon>Micrococcaceae</taxon>
        <taxon>Arthrobacter</taxon>
    </lineage>
</organism>